<dbReference type="SUPFAM" id="SSF51338">
    <property type="entry name" value="Composite domain of metallo-dependent hydrolases"/>
    <property type="match status" value="1"/>
</dbReference>
<dbReference type="InterPro" id="IPR013108">
    <property type="entry name" value="Amidohydro_3"/>
</dbReference>
<dbReference type="GO" id="GO:0016810">
    <property type="term" value="F:hydrolase activity, acting on carbon-nitrogen (but not peptide) bonds"/>
    <property type="evidence" value="ECO:0007669"/>
    <property type="project" value="InterPro"/>
</dbReference>
<dbReference type="Gene3D" id="3.20.20.140">
    <property type="entry name" value="Metal-dependent hydrolases"/>
    <property type="match status" value="1"/>
</dbReference>
<dbReference type="Gene3D" id="2.30.40.10">
    <property type="entry name" value="Urease, subunit C, domain 1"/>
    <property type="match status" value="1"/>
</dbReference>
<proteinExistence type="predicted"/>
<dbReference type="GeneID" id="94846797"/>
<name>A0A1J4JAV1_9EUKA</name>
<dbReference type="PANTHER" id="PTHR22642">
    <property type="entry name" value="IMIDAZOLONEPROPIONASE"/>
    <property type="match status" value="1"/>
</dbReference>
<organism evidence="2 3">
    <name type="scientific">Tritrichomonas foetus</name>
    <dbReference type="NCBI Taxonomy" id="1144522"/>
    <lineage>
        <taxon>Eukaryota</taxon>
        <taxon>Metamonada</taxon>
        <taxon>Parabasalia</taxon>
        <taxon>Tritrichomonadida</taxon>
        <taxon>Tritrichomonadidae</taxon>
        <taxon>Tritrichomonas</taxon>
    </lineage>
</organism>
<dbReference type="InterPro" id="IPR011059">
    <property type="entry name" value="Metal-dep_hydrolase_composite"/>
</dbReference>
<dbReference type="CDD" id="cd01300">
    <property type="entry name" value="YtcJ_like"/>
    <property type="match status" value="1"/>
</dbReference>
<dbReference type="VEuPathDB" id="TrichDB:TRFO_38523"/>
<comment type="caution">
    <text evidence="2">The sequence shown here is derived from an EMBL/GenBank/DDBJ whole genome shotgun (WGS) entry which is preliminary data.</text>
</comment>
<dbReference type="Gene3D" id="3.10.310.70">
    <property type="match status" value="1"/>
</dbReference>
<dbReference type="Proteomes" id="UP000179807">
    <property type="component" value="Unassembled WGS sequence"/>
</dbReference>
<protein>
    <submittedName>
        <fullName evidence="2">Amidohydrolase YtcJ</fullName>
    </submittedName>
</protein>
<accession>A0A1J4JAV1</accession>
<dbReference type="Pfam" id="PF07969">
    <property type="entry name" value="Amidohydro_3"/>
    <property type="match status" value="1"/>
</dbReference>
<gene>
    <name evidence="2" type="primary">ytcJ</name>
    <name evidence="2" type="ORF">TRFO_38523</name>
</gene>
<reference evidence="2" key="1">
    <citation type="submission" date="2016-10" db="EMBL/GenBank/DDBJ databases">
        <authorList>
            <person name="Benchimol M."/>
            <person name="Almeida L.G."/>
            <person name="Vasconcelos A.T."/>
            <person name="Perreira-Neves A."/>
            <person name="Rosa I.A."/>
            <person name="Tasca T."/>
            <person name="Bogo M.R."/>
            <person name="de Souza W."/>
        </authorList>
    </citation>
    <scope>NUCLEOTIDE SEQUENCE [LARGE SCALE GENOMIC DNA]</scope>
    <source>
        <strain evidence="2">K</strain>
    </source>
</reference>
<evidence type="ECO:0000313" key="2">
    <source>
        <dbReference type="EMBL" id="OHS95359.1"/>
    </source>
</evidence>
<dbReference type="EMBL" id="MLAK01001250">
    <property type="protein sequence ID" value="OHS95359.1"/>
    <property type="molecule type" value="Genomic_DNA"/>
</dbReference>
<sequence>MKVIENALIWPGHGKQFQGALIINDKGLIEEVGTIEKVKLNPNYEKCEKIDANGCTVIPAFTDSHCHLAGIVRGRCFIDLSEANSMSEAIQLLADSAQKVSTDSNLPWIFGGKFNETRFPDNKIPNRYDLDIIQNPVIIQRICCHLHIINSAALKIIGAHNFDGYEGAEIDDKGELNGILHENSCEPIMPYIDDIELSDDDFTTVFNEFLSYGVSEVHTVGASGSGLSEKIYQYQKMKSQNNLPIKIVCYMDQEMPIGSYLGDDFISYGGFKIFMDGSLGAQTAALRKNYNCCDSNGVLIHSDEEVEQILKKANSKMQQVMAHCIGDRGIEQIVRACEKVEPIYPVKLTHVQICPKDLIEKISKLKIFCDVQMHMLVSDDPLLEKWIGKERVPDVFPINSLIKAGVTVTGSSDAPVEPFNPMTGIWAAVVRTENTCGSENISLEDALKMYTVNAQKLVRREERKGTLETGKVADIAIFDCDIFQVDPQELKNCKVVKTIVNGEIKYQRE</sequence>
<evidence type="ECO:0000313" key="3">
    <source>
        <dbReference type="Proteomes" id="UP000179807"/>
    </source>
</evidence>
<dbReference type="SUPFAM" id="SSF51556">
    <property type="entry name" value="Metallo-dependent hydrolases"/>
    <property type="match status" value="1"/>
</dbReference>
<dbReference type="PANTHER" id="PTHR22642:SF2">
    <property type="entry name" value="PROTEIN LONG AFTER FAR-RED 3"/>
    <property type="match status" value="1"/>
</dbReference>
<dbReference type="InterPro" id="IPR032466">
    <property type="entry name" value="Metal_Hydrolase"/>
</dbReference>
<keyword evidence="3" id="KW-1185">Reference proteome</keyword>
<evidence type="ECO:0000259" key="1">
    <source>
        <dbReference type="Pfam" id="PF07969"/>
    </source>
</evidence>
<dbReference type="AlphaFoldDB" id="A0A1J4JAV1"/>
<dbReference type="InterPro" id="IPR033932">
    <property type="entry name" value="YtcJ-like"/>
</dbReference>
<dbReference type="RefSeq" id="XP_068348496.1">
    <property type="nucleotide sequence ID" value="XM_068512093.1"/>
</dbReference>
<feature type="domain" description="Amidohydrolase 3" evidence="1">
    <location>
        <begin position="50"/>
        <end position="504"/>
    </location>
</feature>
<dbReference type="OrthoDB" id="3501663at2759"/>